<dbReference type="GO" id="GO:0006102">
    <property type="term" value="P:isocitrate metabolic process"/>
    <property type="evidence" value="ECO:0007669"/>
    <property type="project" value="TreeGrafter"/>
</dbReference>
<evidence type="ECO:0000256" key="14">
    <source>
        <dbReference type="ARBA" id="ARBA00023554"/>
    </source>
</evidence>
<evidence type="ECO:0000256" key="18">
    <source>
        <dbReference type="ARBA" id="ARBA00046127"/>
    </source>
</evidence>
<dbReference type="PANTHER" id="PTHR11835:SF43">
    <property type="entry name" value="ISOPROPYLMALATE DEHYDROGENASE-LIKE DOMAIN-CONTAINING PROTEIN"/>
    <property type="match status" value="1"/>
</dbReference>
<comment type="subunit">
    <text evidence="4">Homodimer.</text>
</comment>
<evidence type="ECO:0000256" key="4">
    <source>
        <dbReference type="ARBA" id="ARBA00011738"/>
    </source>
</evidence>
<dbReference type="Gene3D" id="3.40.718.10">
    <property type="entry name" value="Isopropylmalate Dehydrogenase"/>
    <property type="match status" value="2"/>
</dbReference>
<keyword evidence="13" id="KW-0464">Manganese</keyword>
<comment type="cofactor">
    <cofactor evidence="1">
        <name>Mn(2+)</name>
        <dbReference type="ChEBI" id="CHEBI:29035"/>
    </cofactor>
</comment>
<evidence type="ECO:0000256" key="15">
    <source>
        <dbReference type="ARBA" id="ARBA00029765"/>
    </source>
</evidence>
<evidence type="ECO:0000256" key="9">
    <source>
        <dbReference type="ARBA" id="ARBA00022723"/>
    </source>
</evidence>
<evidence type="ECO:0000256" key="5">
    <source>
        <dbReference type="ARBA" id="ARBA00013013"/>
    </source>
</evidence>
<dbReference type="GO" id="GO:0006099">
    <property type="term" value="P:tricarboxylic acid cycle"/>
    <property type="evidence" value="ECO:0007669"/>
    <property type="project" value="UniProtKB-KW"/>
</dbReference>
<dbReference type="InterPro" id="IPR024084">
    <property type="entry name" value="IsoPropMal-DH-like_dom"/>
</dbReference>
<evidence type="ECO:0000256" key="8">
    <source>
        <dbReference type="ARBA" id="ARBA00022532"/>
    </source>
</evidence>
<comment type="function">
    <text evidence="18">Catalyzes the oxidative decarboxylation of isocitrate to 2-oxoglutarate and carbon dioxide with the concomitant reduction of NADP(+).</text>
</comment>
<dbReference type="GO" id="GO:0004449">
    <property type="term" value="F:isocitrate dehydrogenase (NAD+) activity"/>
    <property type="evidence" value="ECO:0007669"/>
    <property type="project" value="TreeGrafter"/>
</dbReference>
<dbReference type="GO" id="GO:0005739">
    <property type="term" value="C:mitochondrion"/>
    <property type="evidence" value="ECO:0007669"/>
    <property type="project" value="TreeGrafter"/>
</dbReference>
<evidence type="ECO:0000256" key="16">
    <source>
        <dbReference type="ARBA" id="ARBA00029990"/>
    </source>
</evidence>
<dbReference type="EnsemblMetazoa" id="BGLB014316-RB">
    <property type="protein sequence ID" value="BGLB014316-PB"/>
    <property type="gene ID" value="BGLB014316"/>
</dbReference>
<evidence type="ECO:0000256" key="13">
    <source>
        <dbReference type="ARBA" id="ARBA00023211"/>
    </source>
</evidence>
<keyword evidence="7" id="KW-0329">Glyoxylate bypass</keyword>
<accession>A0A2C9K6Y6</accession>
<evidence type="ECO:0000256" key="10">
    <source>
        <dbReference type="ARBA" id="ARBA00022842"/>
    </source>
</evidence>
<dbReference type="PROSITE" id="PS00470">
    <property type="entry name" value="IDH_IMDH"/>
    <property type="match status" value="1"/>
</dbReference>
<evidence type="ECO:0000313" key="21">
    <source>
        <dbReference type="Proteomes" id="UP000076420"/>
    </source>
</evidence>
<evidence type="ECO:0000313" key="20">
    <source>
        <dbReference type="EnsemblMetazoa" id="BGLB014316-PB"/>
    </source>
</evidence>
<dbReference type="STRING" id="6526.A0A2C9K6Y6"/>
<sequence length="408" mass="45243">MKYADIDITIESVEAGEKAYAKHWINGIAEYSWESLLKSKAILKGPIYTPSDGYRSVNVSIRRKLELYANVRPVMSYEPFVNCVVGDVDLVIIRENEEGAYTGVEYRRSKNIAEKYPKIQKEKHIVDIGMARLAARPNKFDVVVTTNLYGDIASDIAAEMTGSIGLAGSANIGDNYSMFEAVHGTAPDIAGKGIANPSGLLNAAIMMLNHLGFVDKASIIKNAFLKTIESGIHTFDIESNRTTKVVGTKDFTEAVIENLGMRPSILKESIFYKNKKISSFIHDQDNMLPKFNTRGVVCMDVCIAIDSKVDFEFEPNSIAENITKILENNLALGVIFCKGLKIWPNAPRYSNIKDSCTLRIINIKVGSTVEYIHAMSCINKITEIGLIVTSIDFLFEFDDKPGFSFSDN</sequence>
<dbReference type="GO" id="GO:0000287">
    <property type="term" value="F:magnesium ion binding"/>
    <property type="evidence" value="ECO:0007669"/>
    <property type="project" value="InterPro"/>
</dbReference>
<reference evidence="20" key="1">
    <citation type="submission" date="2020-05" db="UniProtKB">
        <authorList>
            <consortium name="EnsemblMetazoa"/>
        </authorList>
    </citation>
    <scope>IDENTIFICATION</scope>
    <source>
        <strain evidence="20">BB02</strain>
    </source>
</reference>
<dbReference type="GO" id="GO:0051287">
    <property type="term" value="F:NAD binding"/>
    <property type="evidence" value="ECO:0007669"/>
    <property type="project" value="InterPro"/>
</dbReference>
<dbReference type="Proteomes" id="UP000076420">
    <property type="component" value="Unassembled WGS sequence"/>
</dbReference>
<comment type="similarity">
    <text evidence="3">Belongs to the isocitrate and isopropylmalate dehydrogenases family.</text>
</comment>
<keyword evidence="12" id="KW-0560">Oxidoreductase</keyword>
<proteinExistence type="inferred from homology"/>
<dbReference type="AlphaFoldDB" id="A0A2C9K6Y6"/>
<evidence type="ECO:0000256" key="17">
    <source>
        <dbReference type="ARBA" id="ARBA00031098"/>
    </source>
</evidence>
<organism evidence="20 21">
    <name type="scientific">Biomphalaria glabrata</name>
    <name type="common">Bloodfluke planorb</name>
    <name type="synonym">Freshwater snail</name>
    <dbReference type="NCBI Taxonomy" id="6526"/>
    <lineage>
        <taxon>Eukaryota</taxon>
        <taxon>Metazoa</taxon>
        <taxon>Spiralia</taxon>
        <taxon>Lophotrochozoa</taxon>
        <taxon>Mollusca</taxon>
        <taxon>Gastropoda</taxon>
        <taxon>Heterobranchia</taxon>
        <taxon>Euthyneura</taxon>
        <taxon>Panpulmonata</taxon>
        <taxon>Hygrophila</taxon>
        <taxon>Lymnaeoidea</taxon>
        <taxon>Planorbidae</taxon>
        <taxon>Biomphalaria</taxon>
    </lineage>
</organism>
<evidence type="ECO:0000256" key="12">
    <source>
        <dbReference type="ARBA" id="ARBA00023002"/>
    </source>
</evidence>
<keyword evidence="9" id="KW-0479">Metal-binding</keyword>
<dbReference type="InterPro" id="IPR046997">
    <property type="entry name" value="Isocitrate_DH_TT1725_C_sf"/>
</dbReference>
<keyword evidence="10" id="KW-0460">Magnesium</keyword>
<dbReference type="Pfam" id="PF18324">
    <property type="entry name" value="Isocitrate_DH_C_bact"/>
    <property type="match status" value="1"/>
</dbReference>
<evidence type="ECO:0000256" key="1">
    <source>
        <dbReference type="ARBA" id="ARBA00001936"/>
    </source>
</evidence>
<dbReference type="SUPFAM" id="SSF53659">
    <property type="entry name" value="Isocitrate/Isopropylmalate dehydrogenase-like"/>
    <property type="match status" value="1"/>
</dbReference>
<dbReference type="GO" id="GO:0006097">
    <property type="term" value="P:glyoxylate cycle"/>
    <property type="evidence" value="ECO:0007669"/>
    <property type="project" value="UniProtKB-KW"/>
</dbReference>
<comment type="cofactor">
    <cofactor evidence="2">
        <name>Mg(2+)</name>
        <dbReference type="ChEBI" id="CHEBI:18420"/>
    </cofactor>
</comment>
<evidence type="ECO:0000256" key="6">
    <source>
        <dbReference type="ARBA" id="ARBA00019562"/>
    </source>
</evidence>
<keyword evidence="11" id="KW-0521">NADP</keyword>
<evidence type="ECO:0000256" key="2">
    <source>
        <dbReference type="ARBA" id="ARBA00001946"/>
    </source>
</evidence>
<protein>
    <recommendedName>
        <fullName evidence="6">Isocitrate dehydrogenase [NADP]</fullName>
        <ecNumber evidence="5">1.1.1.42</ecNumber>
    </recommendedName>
    <alternativeName>
        <fullName evidence="15">IDP</fullName>
    </alternativeName>
    <alternativeName>
        <fullName evidence="16">NADP(+)-specific ICDH</fullName>
    </alternativeName>
    <alternativeName>
        <fullName evidence="17">Oxalosuccinate decarboxylase</fullName>
    </alternativeName>
</protein>
<dbReference type="PANTHER" id="PTHR11835">
    <property type="entry name" value="DECARBOXYLATING DEHYDROGENASES-ISOCITRATE, ISOPROPYLMALATE, TARTRATE"/>
    <property type="match status" value="1"/>
</dbReference>
<evidence type="ECO:0000256" key="3">
    <source>
        <dbReference type="ARBA" id="ARBA00007769"/>
    </source>
</evidence>
<evidence type="ECO:0000256" key="7">
    <source>
        <dbReference type="ARBA" id="ARBA00022435"/>
    </source>
</evidence>
<comment type="catalytic activity">
    <reaction evidence="14">
        <text>D-threo-isocitrate + NADP(+) = 2-oxoglutarate + CO2 + NADPH</text>
        <dbReference type="Rhea" id="RHEA:19629"/>
        <dbReference type="ChEBI" id="CHEBI:15562"/>
        <dbReference type="ChEBI" id="CHEBI:16526"/>
        <dbReference type="ChEBI" id="CHEBI:16810"/>
        <dbReference type="ChEBI" id="CHEBI:57783"/>
        <dbReference type="ChEBI" id="CHEBI:58349"/>
        <dbReference type="EC" id="1.1.1.42"/>
    </reaction>
</comment>
<dbReference type="Gene3D" id="3.30.70.1570">
    <property type="match status" value="1"/>
</dbReference>
<dbReference type="SMART" id="SM01329">
    <property type="entry name" value="Iso_dh"/>
    <property type="match status" value="1"/>
</dbReference>
<dbReference type="VEuPathDB" id="VectorBase:BGLAX_039166"/>
<keyword evidence="8" id="KW-0816">Tricarboxylic acid cycle</keyword>
<name>A0A2C9K6Y6_BIOGL</name>
<dbReference type="InterPro" id="IPR019818">
    <property type="entry name" value="IsoCit/isopropylmalate_DH_CS"/>
</dbReference>
<dbReference type="EC" id="1.1.1.42" evidence="5"/>
<evidence type="ECO:0000259" key="19">
    <source>
        <dbReference type="SMART" id="SM01329"/>
    </source>
</evidence>
<dbReference type="VEuPathDB" id="VectorBase:BGLB014316"/>
<evidence type="ECO:0000256" key="11">
    <source>
        <dbReference type="ARBA" id="ARBA00022857"/>
    </source>
</evidence>
<dbReference type="Pfam" id="PF00180">
    <property type="entry name" value="Iso_dh"/>
    <property type="match status" value="1"/>
</dbReference>
<dbReference type="GO" id="GO:0004450">
    <property type="term" value="F:isocitrate dehydrogenase (NADP+) activity"/>
    <property type="evidence" value="ECO:0007669"/>
    <property type="project" value="UniProtKB-EC"/>
</dbReference>
<gene>
    <name evidence="20" type="primary">106053771</name>
</gene>
<dbReference type="InterPro" id="IPR040978">
    <property type="entry name" value="Isocitrate_DH_TT1725_C"/>
</dbReference>
<feature type="domain" description="Isopropylmalate dehydrogenase-like" evidence="19">
    <location>
        <begin position="1"/>
        <end position="255"/>
    </location>
</feature>